<evidence type="ECO:0000313" key="1">
    <source>
        <dbReference type="EMBL" id="PVY61293.1"/>
    </source>
</evidence>
<evidence type="ECO:0000313" key="2">
    <source>
        <dbReference type="Proteomes" id="UP000246145"/>
    </source>
</evidence>
<name>A0A2U1CJW7_9BURK</name>
<protein>
    <submittedName>
        <fullName evidence="1">Uncharacterized protein</fullName>
    </submittedName>
</protein>
<dbReference type="AlphaFoldDB" id="A0A2U1CJW7"/>
<keyword evidence="2" id="KW-1185">Reference proteome</keyword>
<proteinExistence type="predicted"/>
<dbReference type="RefSeq" id="WP_017523347.1">
    <property type="nucleotide sequence ID" value="NZ_JACCEX010000004.1"/>
</dbReference>
<reference evidence="1 2" key="1">
    <citation type="submission" date="2018-04" db="EMBL/GenBank/DDBJ databases">
        <title>Genomic Encyclopedia of Type Strains, Phase IV (KMG-IV): sequencing the most valuable type-strain genomes for metagenomic binning, comparative biology and taxonomic classification.</title>
        <authorList>
            <person name="Goeker M."/>
        </authorList>
    </citation>
    <scope>NUCLEOTIDE SEQUENCE [LARGE SCALE GENOMIC DNA]</scope>
    <source>
        <strain evidence="1 2">DSM 10065</strain>
    </source>
</reference>
<accession>A0A2U1CJW7</accession>
<organism evidence="1 2">
    <name type="scientific">Pusillimonas noertemannii</name>
    <dbReference type="NCBI Taxonomy" id="305977"/>
    <lineage>
        <taxon>Bacteria</taxon>
        <taxon>Pseudomonadati</taxon>
        <taxon>Pseudomonadota</taxon>
        <taxon>Betaproteobacteria</taxon>
        <taxon>Burkholderiales</taxon>
        <taxon>Alcaligenaceae</taxon>
        <taxon>Pusillimonas</taxon>
    </lineage>
</organism>
<dbReference type="Proteomes" id="UP000246145">
    <property type="component" value="Unassembled WGS sequence"/>
</dbReference>
<dbReference type="EMBL" id="QEKO01000004">
    <property type="protein sequence ID" value="PVY61293.1"/>
    <property type="molecule type" value="Genomic_DNA"/>
</dbReference>
<gene>
    <name evidence="1" type="ORF">C7440_2843</name>
</gene>
<sequence length="69" mass="7605">MNISLQTLETLHRLTSQDTALLDNLYAVRSLEQAVDVVADSARRLCVSIDRGEVVSYFENSLTGVGPHD</sequence>
<comment type="caution">
    <text evidence="1">The sequence shown here is derived from an EMBL/GenBank/DDBJ whole genome shotgun (WGS) entry which is preliminary data.</text>
</comment>